<dbReference type="GO" id="GO:0006646">
    <property type="term" value="P:phosphatidylethanolamine biosynthetic process"/>
    <property type="evidence" value="ECO:0007669"/>
    <property type="project" value="UniProtKB-UniRule"/>
</dbReference>
<keyword evidence="14" id="KW-1185">Reference proteome</keyword>
<dbReference type="GO" id="GO:0005886">
    <property type="term" value="C:plasma membrane"/>
    <property type="evidence" value="ECO:0007669"/>
    <property type="project" value="UniProtKB-SubCell"/>
</dbReference>
<feature type="chain" id="PRO_5023450178" description="Phosphatidylserine decarboxylase beta chain" evidence="12">
    <location>
        <begin position="1"/>
        <end position="215"/>
    </location>
</feature>
<dbReference type="UniPathway" id="UPA00558">
    <property type="reaction ID" value="UER00616"/>
</dbReference>
<dbReference type="AlphaFoldDB" id="A0A220VF45"/>
<comment type="subcellular location">
    <subcellularLocation>
        <location evidence="12">Cell membrane</location>
        <topology evidence="12">Peripheral membrane protein</topology>
    </subcellularLocation>
</comment>
<protein>
    <recommendedName>
        <fullName evidence="12">Phosphatidylserine decarboxylase proenzyme</fullName>
        <ecNumber evidence="12">4.1.1.65</ecNumber>
    </recommendedName>
    <component>
        <recommendedName>
            <fullName evidence="12">Phosphatidylserine decarboxylase alpha chain</fullName>
        </recommendedName>
    </component>
    <component>
        <recommendedName>
            <fullName evidence="12">Phosphatidylserine decarboxylase beta chain</fullName>
        </recommendedName>
    </component>
</protein>
<feature type="active site" description="Charge relay system; for autoendoproteolytic cleavage activity" evidence="12">
    <location>
        <position position="61"/>
    </location>
</feature>
<evidence type="ECO:0000256" key="3">
    <source>
        <dbReference type="ARBA" id="ARBA00022516"/>
    </source>
</evidence>
<keyword evidence="6 12" id="KW-0472">Membrane</keyword>
<evidence type="ECO:0000313" key="14">
    <source>
        <dbReference type="Proteomes" id="UP000242175"/>
    </source>
</evidence>
<keyword evidence="8 12" id="KW-0594">Phospholipid biosynthesis</keyword>
<dbReference type="PANTHER" id="PTHR10067:SF6">
    <property type="entry name" value="PHOSPHATIDYLSERINE DECARBOXYLASE PROENZYME, MITOCHONDRIAL"/>
    <property type="match status" value="1"/>
</dbReference>
<dbReference type="HAMAP" id="MF_00662">
    <property type="entry name" value="PS_decarb_PSD_B_type1"/>
    <property type="match status" value="1"/>
</dbReference>
<accession>A0A220VF45</accession>
<comment type="cofactor">
    <cofactor evidence="12">
        <name>pyruvate</name>
        <dbReference type="ChEBI" id="CHEBI:15361"/>
    </cofactor>
    <text evidence="12">Binds 1 pyruvoyl group covalently per subunit.</text>
</comment>
<keyword evidence="5 12" id="KW-0443">Lipid metabolism</keyword>
<dbReference type="KEGG" id="pmai:CF386_04050"/>
<keyword evidence="10 12" id="KW-1208">Phospholipid metabolism</keyword>
<feature type="active site" description="Charge relay system; for autoendoproteolytic cleavage activity" evidence="12">
    <location>
        <position position="216"/>
    </location>
</feature>
<evidence type="ECO:0000256" key="8">
    <source>
        <dbReference type="ARBA" id="ARBA00023209"/>
    </source>
</evidence>
<reference evidence="13 14" key="1">
    <citation type="journal article" date="2016" name="Int. J. Syst. Evol. Microbiol.">
        <title>Paraphotobacterium marinum gen. nov., sp. nov., a member of the family Vibrionaceae, isolated from surface seawater.</title>
        <authorList>
            <person name="Huang Z."/>
            <person name="Dong C."/>
            <person name="Shao Z."/>
        </authorList>
    </citation>
    <scope>NUCLEOTIDE SEQUENCE [LARGE SCALE GENOMIC DNA]</scope>
    <source>
        <strain evidence="13 14">NSCS20N07D</strain>
    </source>
</reference>
<evidence type="ECO:0000256" key="9">
    <source>
        <dbReference type="ARBA" id="ARBA00023239"/>
    </source>
</evidence>
<dbReference type="NCBIfam" id="TIGR00163">
    <property type="entry name" value="PS_decarb"/>
    <property type="match status" value="1"/>
</dbReference>
<keyword evidence="7 12" id="KW-0865">Zymogen</keyword>
<feature type="chain" id="PRO_5023450177" description="Phosphatidylserine decarboxylase alpha chain" evidence="12">
    <location>
        <begin position="216"/>
        <end position="252"/>
    </location>
</feature>
<comment type="PTM">
    <text evidence="12">Is synthesized initially as an inactive proenzyme. Formation of the active enzyme involves a self-maturation process in which the active site pyruvoyl group is generated from an internal serine residue via an autocatalytic post-translational modification. Two non-identical subunits are generated from the proenzyme in this reaction, and the pyruvate is formed at the N-terminus of the alpha chain, which is derived from the carboxyl end of the proenzyme. The autoendoproteolytic cleavage occurs by a canonical serine protease mechanism, in which the side chain hydroxyl group of the serine supplies its oxygen atom to form the C-terminus of the beta chain, while the remainder of the serine residue undergoes an oxidative deamination to produce ammonia and the pyruvoyl prosthetic group on the alpha chain. During this reaction, the Ser that is part of the protease active site of the proenzyme becomes the pyruvoyl prosthetic group, which constitutes an essential element of the active site of the mature decarboxylase.</text>
</comment>
<comment type="catalytic activity">
    <reaction evidence="12">
        <text>a 1,2-diacyl-sn-glycero-3-phospho-L-serine + H(+) = a 1,2-diacyl-sn-glycero-3-phosphoethanolamine + CO2</text>
        <dbReference type="Rhea" id="RHEA:20828"/>
        <dbReference type="ChEBI" id="CHEBI:15378"/>
        <dbReference type="ChEBI" id="CHEBI:16526"/>
        <dbReference type="ChEBI" id="CHEBI:57262"/>
        <dbReference type="ChEBI" id="CHEBI:64612"/>
        <dbReference type="EC" id="4.1.1.65"/>
    </reaction>
</comment>
<keyword evidence="3 12" id="KW-0444">Lipid biosynthesis</keyword>
<sequence length="252" mass="29276">MGFLTTLLINMFIKRYNVNMAESSIQDVKKFKTFNEFFTRKLKKDSREISCLDDYFISPCDGTISEFGTIKRNKLLQAKNHNYTIESLIGENDEEYNDGSYITIYLSPSDYHRVHMPQKGKIERMIFFPGNLYSVSPSTTQHIPELFARNERLVCFFKNKDFVQVLVGATIVGSIETVWEKNISNQYRNKFNIHDYKNENIQLNRGDEMGLFKLGSTVILLFPKDKITFEDNIKNGCKIKMGQPIAKLRQGD</sequence>
<feature type="site" description="Cleavage (non-hydrolytic); by autocatalysis" evidence="12">
    <location>
        <begin position="215"/>
        <end position="216"/>
    </location>
</feature>
<comment type="similarity">
    <text evidence="12">Belongs to the phosphatidylserine decarboxylase family. PSD-B subfamily. Prokaryotic type I sub-subfamily.</text>
</comment>
<keyword evidence="4 12" id="KW-0210">Decarboxylase</keyword>
<evidence type="ECO:0000256" key="4">
    <source>
        <dbReference type="ARBA" id="ARBA00022793"/>
    </source>
</evidence>
<dbReference type="Proteomes" id="UP000242175">
    <property type="component" value="Chromosome large"/>
</dbReference>
<evidence type="ECO:0000256" key="7">
    <source>
        <dbReference type="ARBA" id="ARBA00023145"/>
    </source>
</evidence>
<keyword evidence="11 12" id="KW-0670">Pyruvate</keyword>
<evidence type="ECO:0000256" key="1">
    <source>
        <dbReference type="ARBA" id="ARBA00005189"/>
    </source>
</evidence>
<evidence type="ECO:0000256" key="5">
    <source>
        <dbReference type="ARBA" id="ARBA00023098"/>
    </source>
</evidence>
<dbReference type="InterPro" id="IPR033177">
    <property type="entry name" value="PSD-B"/>
</dbReference>
<comment type="pathway">
    <text evidence="1">Lipid metabolism.</text>
</comment>
<evidence type="ECO:0000256" key="10">
    <source>
        <dbReference type="ARBA" id="ARBA00023264"/>
    </source>
</evidence>
<dbReference type="EC" id="4.1.1.65" evidence="12"/>
<evidence type="ECO:0000256" key="6">
    <source>
        <dbReference type="ARBA" id="ARBA00023136"/>
    </source>
</evidence>
<dbReference type="Pfam" id="PF02666">
    <property type="entry name" value="PS_Dcarbxylase"/>
    <property type="match status" value="1"/>
</dbReference>
<dbReference type="InterPro" id="IPR003817">
    <property type="entry name" value="PS_Dcarbxylase"/>
</dbReference>
<evidence type="ECO:0000256" key="11">
    <source>
        <dbReference type="ARBA" id="ARBA00023317"/>
    </source>
</evidence>
<dbReference type="GO" id="GO:0004609">
    <property type="term" value="F:phosphatidylserine decarboxylase activity"/>
    <property type="evidence" value="ECO:0007669"/>
    <property type="project" value="UniProtKB-UniRule"/>
</dbReference>
<comment type="pathway">
    <text evidence="12">Phospholipid metabolism; phosphatidylethanolamine biosynthesis; phosphatidylethanolamine from CDP-diacylglycerol: step 2/2.</text>
</comment>
<name>A0A220VF45_9GAMM</name>
<evidence type="ECO:0000256" key="2">
    <source>
        <dbReference type="ARBA" id="ARBA00022475"/>
    </source>
</evidence>
<feature type="modified residue" description="Pyruvic acid (Ser); by autocatalysis" evidence="12">
    <location>
        <position position="216"/>
    </location>
</feature>
<evidence type="ECO:0000313" key="13">
    <source>
        <dbReference type="EMBL" id="ASK78846.1"/>
    </source>
</evidence>
<dbReference type="OrthoDB" id="9802030at2"/>
<gene>
    <name evidence="12 13" type="primary">psd</name>
    <name evidence="13" type="ORF">CF386_04050</name>
</gene>
<keyword evidence="9 12" id="KW-0456">Lyase</keyword>
<proteinExistence type="inferred from homology"/>
<keyword evidence="2 12" id="KW-1003">Cell membrane</keyword>
<comment type="function">
    <text evidence="12">Catalyzes the formation of phosphatidylethanolamine (PtdEtn) from phosphatidylserine (PtdSer).</text>
</comment>
<dbReference type="PANTHER" id="PTHR10067">
    <property type="entry name" value="PHOSPHATIDYLSERINE DECARBOXYLASE"/>
    <property type="match status" value="1"/>
</dbReference>
<feature type="active site" description="Schiff-base intermediate with substrate; via pyruvic acid; for decarboxylase activity" evidence="12">
    <location>
        <position position="216"/>
    </location>
</feature>
<dbReference type="InterPro" id="IPR033178">
    <property type="entry name" value="PSD_type1_pro"/>
</dbReference>
<evidence type="ECO:0000256" key="12">
    <source>
        <dbReference type="HAMAP-Rule" id="MF_00662"/>
    </source>
</evidence>
<organism evidence="13 14">
    <name type="scientific">Paraphotobacterium marinum</name>
    <dbReference type="NCBI Taxonomy" id="1755811"/>
    <lineage>
        <taxon>Bacteria</taxon>
        <taxon>Pseudomonadati</taxon>
        <taxon>Pseudomonadota</taxon>
        <taxon>Gammaproteobacteria</taxon>
        <taxon>Vibrionales</taxon>
        <taxon>Vibrionaceae</taxon>
        <taxon>Paraphotobacterium</taxon>
    </lineage>
</organism>
<comment type="subunit">
    <text evidence="12">Heterodimer of a large membrane-associated beta subunit and a small pyruvoyl-containing alpha subunit.</text>
</comment>
<dbReference type="EMBL" id="CP022355">
    <property type="protein sequence ID" value="ASK78846.1"/>
    <property type="molecule type" value="Genomic_DNA"/>
</dbReference>
<feature type="active site" description="Charge relay system; for autoendoproteolytic cleavage activity" evidence="12">
    <location>
        <position position="115"/>
    </location>
</feature>